<dbReference type="Gene3D" id="3.40.250.10">
    <property type="entry name" value="Rhodanese-like domain"/>
    <property type="match status" value="1"/>
</dbReference>
<dbReference type="Proteomes" id="UP000078237">
    <property type="component" value="Unassembled WGS sequence"/>
</dbReference>
<dbReference type="SMART" id="SM00450">
    <property type="entry name" value="RHOD"/>
    <property type="match status" value="1"/>
</dbReference>
<dbReference type="InterPro" id="IPR036873">
    <property type="entry name" value="Rhodanese-like_dom_sf"/>
</dbReference>
<dbReference type="CDD" id="cd01443">
    <property type="entry name" value="Cdc25_Acr2p"/>
    <property type="match status" value="1"/>
</dbReference>
<feature type="domain" description="Rhodanese" evidence="2">
    <location>
        <begin position="48"/>
        <end position="148"/>
    </location>
</feature>
<feature type="region of interest" description="Disordered" evidence="1">
    <location>
        <begin position="1"/>
        <end position="26"/>
    </location>
</feature>
<protein>
    <submittedName>
        <fullName evidence="3">Arsenical-resistance protein 2</fullName>
    </submittedName>
</protein>
<evidence type="ECO:0000313" key="3">
    <source>
        <dbReference type="EMBL" id="KXX77807.1"/>
    </source>
</evidence>
<dbReference type="PANTHER" id="PTHR10828:SF50">
    <property type="entry name" value="REDUCTASE (ARC2), PUTATIVE (AFU_ORTHOLOGUE AFUA_6G13400)-RELATED"/>
    <property type="match status" value="1"/>
</dbReference>
<dbReference type="PANTHER" id="PTHR10828">
    <property type="entry name" value="M-PHASE INDUCER PHOSPHATASE DUAL SPECIFICITY PHOSPHATASE CDC25"/>
    <property type="match status" value="1"/>
</dbReference>
<evidence type="ECO:0000256" key="1">
    <source>
        <dbReference type="SAM" id="MobiDB-lite"/>
    </source>
</evidence>
<accession>A0A175W217</accession>
<gene>
    <name evidence="3" type="ORF">MMYC01_205954</name>
</gene>
<name>A0A175W217_9PEZI</name>
<dbReference type="SUPFAM" id="SSF52821">
    <property type="entry name" value="Rhodanese/Cell cycle control phosphatase"/>
    <property type="match status" value="1"/>
</dbReference>
<dbReference type="PROSITE" id="PS50206">
    <property type="entry name" value="RHODANESE_3"/>
    <property type="match status" value="1"/>
</dbReference>
<dbReference type="GO" id="GO:0005737">
    <property type="term" value="C:cytoplasm"/>
    <property type="evidence" value="ECO:0007669"/>
    <property type="project" value="TreeGrafter"/>
</dbReference>
<proteinExistence type="predicted"/>
<sequence length="165" mass="17634">MATNSSTDPSKTEGTPAPWHAAYPAPKSEATTISREEVLAMLKATPLGSRDFILVDLRRNDFEGGTIRGSINLPAQSLYPTLPTLYAMFKAAGLRKIIFYCGSSHGRGSRATGWLADHISSAGDTSMQSLALAGGIKGWANAGAEYVEWMDEYNAAAWETKGGCE</sequence>
<dbReference type="EMBL" id="LCTW02000145">
    <property type="protein sequence ID" value="KXX77807.1"/>
    <property type="molecule type" value="Genomic_DNA"/>
</dbReference>
<evidence type="ECO:0000313" key="4">
    <source>
        <dbReference type="Proteomes" id="UP000078237"/>
    </source>
</evidence>
<comment type="caution">
    <text evidence="3">The sequence shown here is derived from an EMBL/GenBank/DDBJ whole genome shotgun (WGS) entry which is preliminary data.</text>
</comment>
<dbReference type="VEuPathDB" id="FungiDB:MMYC01_205954"/>
<keyword evidence="4" id="KW-1185">Reference proteome</keyword>
<dbReference type="GO" id="GO:0005634">
    <property type="term" value="C:nucleus"/>
    <property type="evidence" value="ECO:0007669"/>
    <property type="project" value="TreeGrafter"/>
</dbReference>
<dbReference type="GO" id="GO:0004725">
    <property type="term" value="F:protein tyrosine phosphatase activity"/>
    <property type="evidence" value="ECO:0007669"/>
    <property type="project" value="TreeGrafter"/>
</dbReference>
<dbReference type="InterPro" id="IPR001763">
    <property type="entry name" value="Rhodanese-like_dom"/>
</dbReference>
<evidence type="ECO:0000259" key="2">
    <source>
        <dbReference type="PROSITE" id="PS50206"/>
    </source>
</evidence>
<dbReference type="Pfam" id="PF00581">
    <property type="entry name" value="Rhodanese"/>
    <property type="match status" value="1"/>
</dbReference>
<dbReference type="AlphaFoldDB" id="A0A175W217"/>
<dbReference type="OrthoDB" id="8300214at2759"/>
<dbReference type="STRING" id="100816.A0A175W217"/>
<feature type="compositionally biased region" description="Polar residues" evidence="1">
    <location>
        <begin position="1"/>
        <end position="13"/>
    </location>
</feature>
<reference evidence="3 4" key="1">
    <citation type="journal article" date="2016" name="Genome Announc.">
        <title>Genome Sequence of Madurella mycetomatis mm55, Isolated from a Human Mycetoma Case in Sudan.</title>
        <authorList>
            <person name="Smit S."/>
            <person name="Derks M.F."/>
            <person name="Bervoets S."/>
            <person name="Fahal A."/>
            <person name="van Leeuwen W."/>
            <person name="van Belkum A."/>
            <person name="van de Sande W.W."/>
        </authorList>
    </citation>
    <scope>NUCLEOTIDE SEQUENCE [LARGE SCALE GENOMIC DNA]</scope>
    <source>
        <strain evidence="4">mm55</strain>
    </source>
</reference>
<organism evidence="3 4">
    <name type="scientific">Madurella mycetomatis</name>
    <dbReference type="NCBI Taxonomy" id="100816"/>
    <lineage>
        <taxon>Eukaryota</taxon>
        <taxon>Fungi</taxon>
        <taxon>Dikarya</taxon>
        <taxon>Ascomycota</taxon>
        <taxon>Pezizomycotina</taxon>
        <taxon>Sordariomycetes</taxon>
        <taxon>Sordariomycetidae</taxon>
        <taxon>Sordariales</taxon>
        <taxon>Sordariales incertae sedis</taxon>
        <taxon>Madurella</taxon>
    </lineage>
</organism>